<feature type="non-terminal residue" evidence="1">
    <location>
        <position position="1"/>
    </location>
</feature>
<comment type="caution">
    <text evidence="1">The sequence shown here is derived from an EMBL/GenBank/DDBJ whole genome shotgun (WGS) entry which is preliminary data.</text>
</comment>
<proteinExistence type="predicted"/>
<accession>A0AA38FJM5</accession>
<evidence type="ECO:0000313" key="2">
    <source>
        <dbReference type="Proteomes" id="UP000824469"/>
    </source>
</evidence>
<dbReference type="EMBL" id="JAHRHJ020000008">
    <property type="protein sequence ID" value="KAH9305155.1"/>
    <property type="molecule type" value="Genomic_DNA"/>
</dbReference>
<feature type="non-terminal residue" evidence="1">
    <location>
        <position position="68"/>
    </location>
</feature>
<keyword evidence="2" id="KW-1185">Reference proteome</keyword>
<name>A0AA38FJM5_TAXCH</name>
<protein>
    <submittedName>
        <fullName evidence="1">Uncharacterized protein</fullName>
    </submittedName>
</protein>
<dbReference type="AlphaFoldDB" id="A0AA38FJM5"/>
<evidence type="ECO:0000313" key="1">
    <source>
        <dbReference type="EMBL" id="KAH9305155.1"/>
    </source>
</evidence>
<gene>
    <name evidence="1" type="ORF">KI387_009559</name>
</gene>
<sequence>LICGRLKMGTIEERNEKLVLEEWNTSSASNLVRTAVVIVDKSGGFSTHRESSRSLQVWRKLSAAFLPE</sequence>
<dbReference type="Proteomes" id="UP000824469">
    <property type="component" value="Unassembled WGS sequence"/>
</dbReference>
<reference evidence="1 2" key="1">
    <citation type="journal article" date="2021" name="Nat. Plants">
        <title>The Taxus genome provides insights into paclitaxel biosynthesis.</title>
        <authorList>
            <person name="Xiong X."/>
            <person name="Gou J."/>
            <person name="Liao Q."/>
            <person name="Li Y."/>
            <person name="Zhou Q."/>
            <person name="Bi G."/>
            <person name="Li C."/>
            <person name="Du R."/>
            <person name="Wang X."/>
            <person name="Sun T."/>
            <person name="Guo L."/>
            <person name="Liang H."/>
            <person name="Lu P."/>
            <person name="Wu Y."/>
            <person name="Zhang Z."/>
            <person name="Ro D.K."/>
            <person name="Shang Y."/>
            <person name="Huang S."/>
            <person name="Yan J."/>
        </authorList>
    </citation>
    <scope>NUCLEOTIDE SEQUENCE [LARGE SCALE GENOMIC DNA]</scope>
    <source>
        <strain evidence="1">Ta-2019</strain>
    </source>
</reference>
<organism evidence="1 2">
    <name type="scientific">Taxus chinensis</name>
    <name type="common">Chinese yew</name>
    <name type="synonym">Taxus wallichiana var. chinensis</name>
    <dbReference type="NCBI Taxonomy" id="29808"/>
    <lineage>
        <taxon>Eukaryota</taxon>
        <taxon>Viridiplantae</taxon>
        <taxon>Streptophyta</taxon>
        <taxon>Embryophyta</taxon>
        <taxon>Tracheophyta</taxon>
        <taxon>Spermatophyta</taxon>
        <taxon>Pinopsida</taxon>
        <taxon>Pinidae</taxon>
        <taxon>Conifers II</taxon>
        <taxon>Cupressales</taxon>
        <taxon>Taxaceae</taxon>
        <taxon>Taxus</taxon>
    </lineage>
</organism>